<name>A0ABM9BW34_9BACL</name>
<dbReference type="PANTHER" id="PTHR43214:SF43">
    <property type="entry name" value="TWO-COMPONENT RESPONSE REGULATOR"/>
    <property type="match status" value="1"/>
</dbReference>
<evidence type="ECO:0000313" key="8">
    <source>
        <dbReference type="Proteomes" id="UP000838686"/>
    </source>
</evidence>
<comment type="caution">
    <text evidence="7">The sequence shown here is derived from an EMBL/GenBank/DDBJ whole genome shotgun (WGS) entry which is preliminary data.</text>
</comment>
<reference evidence="7" key="1">
    <citation type="submission" date="2022-01" db="EMBL/GenBank/DDBJ databases">
        <authorList>
            <person name="Criscuolo A."/>
        </authorList>
    </citation>
    <scope>NUCLEOTIDE SEQUENCE</scope>
    <source>
        <strain evidence="7">CIP111893</strain>
    </source>
</reference>
<feature type="domain" description="Response regulatory" evidence="6">
    <location>
        <begin position="5"/>
        <end position="122"/>
    </location>
</feature>
<evidence type="ECO:0000256" key="5">
    <source>
        <dbReference type="PROSITE-ProRule" id="PRU00169"/>
    </source>
</evidence>
<dbReference type="InterPro" id="IPR011006">
    <property type="entry name" value="CheY-like_superfamily"/>
</dbReference>
<gene>
    <name evidence="7" type="primary">lnrK_2</name>
    <name evidence="7" type="ORF">PAECIP111893_00768</name>
</gene>
<dbReference type="Proteomes" id="UP000838686">
    <property type="component" value="Unassembled WGS sequence"/>
</dbReference>
<dbReference type="SMART" id="SM00448">
    <property type="entry name" value="REC"/>
    <property type="match status" value="1"/>
</dbReference>
<evidence type="ECO:0000313" key="7">
    <source>
        <dbReference type="EMBL" id="CAH1195854.1"/>
    </source>
</evidence>
<evidence type="ECO:0000256" key="2">
    <source>
        <dbReference type="ARBA" id="ARBA00023015"/>
    </source>
</evidence>
<feature type="modified residue" description="4-aspartylphosphate" evidence="5">
    <location>
        <position position="56"/>
    </location>
</feature>
<dbReference type="InterPro" id="IPR039420">
    <property type="entry name" value="WalR-like"/>
</dbReference>
<dbReference type="Pfam" id="PF00072">
    <property type="entry name" value="Response_reg"/>
    <property type="match status" value="1"/>
</dbReference>
<evidence type="ECO:0000256" key="3">
    <source>
        <dbReference type="ARBA" id="ARBA00023125"/>
    </source>
</evidence>
<dbReference type="SUPFAM" id="SSF52172">
    <property type="entry name" value="CheY-like"/>
    <property type="match status" value="1"/>
</dbReference>
<dbReference type="PANTHER" id="PTHR43214">
    <property type="entry name" value="TWO-COMPONENT RESPONSE REGULATOR"/>
    <property type="match status" value="1"/>
</dbReference>
<organism evidence="7 8">
    <name type="scientific">Paenibacillus plantiphilus</name>
    <dbReference type="NCBI Taxonomy" id="2905650"/>
    <lineage>
        <taxon>Bacteria</taxon>
        <taxon>Bacillati</taxon>
        <taxon>Bacillota</taxon>
        <taxon>Bacilli</taxon>
        <taxon>Bacillales</taxon>
        <taxon>Paenibacillaceae</taxon>
        <taxon>Paenibacillus</taxon>
    </lineage>
</organism>
<keyword evidence="1 5" id="KW-0597">Phosphoprotein</keyword>
<keyword evidence="4" id="KW-0804">Transcription</keyword>
<evidence type="ECO:0000256" key="4">
    <source>
        <dbReference type="ARBA" id="ARBA00023163"/>
    </source>
</evidence>
<dbReference type="EMBL" id="CAKMMF010000003">
    <property type="protein sequence ID" value="CAH1195854.1"/>
    <property type="molecule type" value="Genomic_DNA"/>
</dbReference>
<evidence type="ECO:0000256" key="1">
    <source>
        <dbReference type="ARBA" id="ARBA00022553"/>
    </source>
</evidence>
<dbReference type="InterPro" id="IPR001789">
    <property type="entry name" value="Sig_transdc_resp-reg_receiver"/>
</dbReference>
<dbReference type="RefSeq" id="WP_236339064.1">
    <property type="nucleotide sequence ID" value="NZ_CAKMMF010000003.1"/>
</dbReference>
<keyword evidence="3" id="KW-0238">DNA-binding</keyword>
<keyword evidence="2" id="KW-0805">Transcription regulation</keyword>
<sequence>MESIKVLLVEKDKFWINTLHEAFKREKDIALVDTVFSKESAIESAQNQPVDIVLMDIDLAGSYNEGMETIKLISSMSGIKIIVLTNATNKGIILESIACGAMNLIHKMNVKDIVSAIRESHMNKASIHSDCAEVIRNELKNKKRLSNLSQVEREVYILNEAGLNKSQIAAALHKSSFTIKNQLKTIRHKLVE</sequence>
<dbReference type="PROSITE" id="PS50110">
    <property type="entry name" value="RESPONSE_REGULATORY"/>
    <property type="match status" value="1"/>
</dbReference>
<keyword evidence="8" id="KW-1185">Reference proteome</keyword>
<evidence type="ECO:0000259" key="6">
    <source>
        <dbReference type="PROSITE" id="PS50110"/>
    </source>
</evidence>
<accession>A0ABM9BW34</accession>
<dbReference type="Gene3D" id="3.40.50.2300">
    <property type="match status" value="1"/>
</dbReference>
<proteinExistence type="predicted"/>
<protein>
    <submittedName>
        <fullName evidence="7">Transcriptional regulatory protein LnrK</fullName>
    </submittedName>
</protein>